<dbReference type="InterPro" id="IPR006949">
    <property type="entry name" value="Barrel_Baseplate_J-like"/>
</dbReference>
<organism evidence="2 3">
    <name type="scientific">Syntrophus gentianae</name>
    <dbReference type="NCBI Taxonomy" id="43775"/>
    <lineage>
        <taxon>Bacteria</taxon>
        <taxon>Pseudomonadati</taxon>
        <taxon>Thermodesulfobacteriota</taxon>
        <taxon>Syntrophia</taxon>
        <taxon>Syntrophales</taxon>
        <taxon>Syntrophaceae</taxon>
        <taxon>Syntrophus</taxon>
    </lineage>
</organism>
<proteinExistence type="predicted"/>
<protein>
    <submittedName>
        <fullName evidence="2">Uncharacterized phage protein gp47/JayE</fullName>
    </submittedName>
</protein>
<name>A0A1H7U9L9_9BACT</name>
<dbReference type="Proteomes" id="UP000198744">
    <property type="component" value="Unassembled WGS sequence"/>
</dbReference>
<reference evidence="2 3" key="1">
    <citation type="submission" date="2016-10" db="EMBL/GenBank/DDBJ databases">
        <authorList>
            <person name="de Groot N.N."/>
        </authorList>
    </citation>
    <scope>NUCLEOTIDE SEQUENCE [LARGE SCALE GENOMIC DNA]</scope>
    <source>
        <strain evidence="2 3">DSM 8423</strain>
    </source>
</reference>
<dbReference type="OrthoDB" id="8617324at2"/>
<gene>
    <name evidence="2" type="ORF">SAMN04489760_10154</name>
</gene>
<evidence type="ECO:0000313" key="2">
    <source>
        <dbReference type="EMBL" id="SEL93641.1"/>
    </source>
</evidence>
<dbReference type="PANTHER" id="PTHR37829">
    <property type="entry name" value="PHAGE-LIKE ELEMENT PBSX PROTEIN XKDT"/>
    <property type="match status" value="1"/>
</dbReference>
<dbReference type="RefSeq" id="WP_093881777.1">
    <property type="nucleotide sequence ID" value="NZ_FOBS01000001.1"/>
</dbReference>
<keyword evidence="3" id="KW-1185">Reference proteome</keyword>
<evidence type="ECO:0000259" key="1">
    <source>
        <dbReference type="Pfam" id="PF04865"/>
    </source>
</evidence>
<feature type="domain" description="Baseplate protein J-like barrel" evidence="1">
    <location>
        <begin position="183"/>
        <end position="264"/>
    </location>
</feature>
<accession>A0A1H7U9L9</accession>
<dbReference type="STRING" id="43775.SAMN04489760_10154"/>
<dbReference type="EMBL" id="FOBS01000001">
    <property type="protein sequence ID" value="SEL93641.1"/>
    <property type="molecule type" value="Genomic_DNA"/>
</dbReference>
<evidence type="ECO:0000313" key="3">
    <source>
        <dbReference type="Proteomes" id="UP000198744"/>
    </source>
</evidence>
<dbReference type="Pfam" id="PF04865">
    <property type="entry name" value="Baseplate_J"/>
    <property type="match status" value="1"/>
</dbReference>
<dbReference type="AlphaFoldDB" id="A0A1H7U9L9"/>
<dbReference type="InterPro" id="IPR052399">
    <property type="entry name" value="Phage_Baseplate_Assmbl_Protein"/>
</dbReference>
<dbReference type="PANTHER" id="PTHR37829:SF3">
    <property type="entry name" value="PROTEIN JAYE-RELATED"/>
    <property type="match status" value="1"/>
</dbReference>
<sequence length="573" mass="61632">MSFLPRTYEEIVRDLLTTLTSGTVREQVKVLDTGGQRVTEKLSSRPVRRVSFVEEIRTDEQGKKTKIRYTAADYELIASDGSESNLDTIRFRKGKQQPDMASTLSVNYYPVSAESTPLTDLNVGSVVRTLMETFARELALSDLSLDYIYKSGYLETATGPSLDKVVALMGVQRLPAGYPTVKVRFSRNAASPGQITIPADTAIVDAKNNRYLTLEALVLEPYESSREVLAAGEKPGTGEVAAGELNRLETIIAGIAEVTNVKESSKSSAAESDEDLRRRAAGALHGVMRGTVNALQYGLLNIPGVKSVNVVEFPNDIAGEVRVEVSYSEDTPEVRKLVDDRIGELRPAGIRVISGEAAKKPLEVQIDLTLTGKGVSQSELGALKTSTETAIAKYLADLPPGGSARQARMSALLLADARIADAKVRLIVPGKEAQENLSLESNEVFEVKKPFTFAQVVAEEQAAAQAVSSKATFYLPLHLVAGVTEAQAQSALETALTAYLASRGPSAPVSVDTLAASIRDDSRYALVRDEATITIEKGDTFMQLADAQGQYVPAAGETMEKQAVNLDIREGGV</sequence>